<dbReference type="Gene3D" id="2.40.50.90">
    <property type="match status" value="1"/>
</dbReference>
<keyword evidence="7" id="KW-1185">Reference proteome</keyword>
<dbReference type="SUPFAM" id="SSF50199">
    <property type="entry name" value="Staphylococcal nuclease"/>
    <property type="match status" value="1"/>
</dbReference>
<organism evidence="6 7">
    <name type="scientific">Desulfovibrio fairfieldensis</name>
    <dbReference type="NCBI Taxonomy" id="44742"/>
    <lineage>
        <taxon>Bacteria</taxon>
        <taxon>Pseudomonadati</taxon>
        <taxon>Thermodesulfobacteriota</taxon>
        <taxon>Desulfovibrionia</taxon>
        <taxon>Desulfovibrionales</taxon>
        <taxon>Desulfovibrionaceae</taxon>
        <taxon>Desulfovibrio</taxon>
    </lineage>
</organism>
<dbReference type="KEGG" id="dfi:AXF13_08320"/>
<dbReference type="InterPro" id="IPR002071">
    <property type="entry name" value="Thermonucl_AS"/>
</dbReference>
<dbReference type="GO" id="GO:0003676">
    <property type="term" value="F:nucleic acid binding"/>
    <property type="evidence" value="ECO:0007669"/>
    <property type="project" value="InterPro"/>
</dbReference>
<dbReference type="PANTHER" id="PTHR12302">
    <property type="entry name" value="EBNA2 BINDING PROTEIN P100"/>
    <property type="match status" value="1"/>
</dbReference>
<dbReference type="PROSITE" id="PS01123">
    <property type="entry name" value="TNASE_1"/>
    <property type="match status" value="1"/>
</dbReference>
<keyword evidence="4" id="KW-0732">Signal</keyword>
<dbReference type="SMART" id="SM00318">
    <property type="entry name" value="SNc"/>
    <property type="match status" value="1"/>
</dbReference>
<dbReference type="AlphaFoldDB" id="A0A0X8JJX5"/>
<keyword evidence="3" id="KW-0378">Hydrolase</keyword>
<feature type="chain" id="PRO_5007067468" description="TNase-like domain-containing protein" evidence="4">
    <location>
        <begin position="21"/>
        <end position="164"/>
    </location>
</feature>
<evidence type="ECO:0000256" key="2">
    <source>
        <dbReference type="ARBA" id="ARBA00022759"/>
    </source>
</evidence>
<gene>
    <name evidence="6" type="ORF">AXF13_08320</name>
</gene>
<dbReference type="Proteomes" id="UP000069241">
    <property type="component" value="Chromosome"/>
</dbReference>
<dbReference type="GO" id="GO:0004519">
    <property type="term" value="F:endonuclease activity"/>
    <property type="evidence" value="ECO:0007669"/>
    <property type="project" value="UniProtKB-KW"/>
</dbReference>
<feature type="signal peptide" evidence="4">
    <location>
        <begin position="1"/>
        <end position="20"/>
    </location>
</feature>
<dbReference type="InterPro" id="IPR035437">
    <property type="entry name" value="SNase_OB-fold_sf"/>
</dbReference>
<feature type="domain" description="TNase-like" evidence="5">
    <location>
        <begin position="19"/>
        <end position="145"/>
    </location>
</feature>
<protein>
    <recommendedName>
        <fullName evidence="5">TNase-like domain-containing protein</fullName>
    </recommendedName>
</protein>
<dbReference type="RefSeq" id="WP_062252523.1">
    <property type="nucleotide sequence ID" value="NZ_CP014229.1"/>
</dbReference>
<evidence type="ECO:0000259" key="5">
    <source>
        <dbReference type="PROSITE" id="PS50830"/>
    </source>
</evidence>
<evidence type="ECO:0000256" key="3">
    <source>
        <dbReference type="ARBA" id="ARBA00022801"/>
    </source>
</evidence>
<name>A0A0X8JJX5_9BACT</name>
<evidence type="ECO:0000313" key="7">
    <source>
        <dbReference type="Proteomes" id="UP000069241"/>
    </source>
</evidence>
<evidence type="ECO:0000313" key="6">
    <source>
        <dbReference type="EMBL" id="AMD90127.1"/>
    </source>
</evidence>
<proteinExistence type="predicted"/>
<sequence length="164" mass="19200">MIKYFFLIALMALSPTFSLAQEVRVLSVIDGDTLRVVDSEEQAIKIRLYGVDCPELGQHSGTRAKEFAKNILQNKRIMVQSQGKDRYGRTVAIVILEDGRSLQERLLRAGLAWHYGQYCRQLRHCSRWKILEYYARQQKLGLWSEERPVPPWKWRHNLKGQRGK</sequence>
<evidence type="ECO:0000256" key="4">
    <source>
        <dbReference type="SAM" id="SignalP"/>
    </source>
</evidence>
<keyword evidence="2" id="KW-0255">Endonuclease</keyword>
<dbReference type="GO" id="GO:0016787">
    <property type="term" value="F:hydrolase activity"/>
    <property type="evidence" value="ECO:0007669"/>
    <property type="project" value="UniProtKB-KW"/>
</dbReference>
<dbReference type="STRING" id="44742.AXF13_08320"/>
<dbReference type="PANTHER" id="PTHR12302:SF3">
    <property type="entry name" value="SERINE_THREONINE-PROTEIN KINASE 31"/>
    <property type="match status" value="1"/>
</dbReference>
<dbReference type="Pfam" id="PF00565">
    <property type="entry name" value="SNase"/>
    <property type="match status" value="1"/>
</dbReference>
<reference evidence="7" key="1">
    <citation type="submission" date="2016-02" db="EMBL/GenBank/DDBJ databases">
        <authorList>
            <person name="Holder M.E."/>
            <person name="Ajami N.J."/>
            <person name="Petrosino J.F."/>
        </authorList>
    </citation>
    <scope>NUCLEOTIDE SEQUENCE [LARGE SCALE GENOMIC DNA]</scope>
    <source>
        <strain evidence="7">CCUG 45958</strain>
    </source>
</reference>
<dbReference type="PROSITE" id="PS50830">
    <property type="entry name" value="TNASE_3"/>
    <property type="match status" value="1"/>
</dbReference>
<accession>A0A0X8JJX5</accession>
<keyword evidence="1" id="KW-0540">Nuclease</keyword>
<evidence type="ECO:0000256" key="1">
    <source>
        <dbReference type="ARBA" id="ARBA00022722"/>
    </source>
</evidence>
<dbReference type="EMBL" id="CP014229">
    <property type="protein sequence ID" value="AMD90127.1"/>
    <property type="molecule type" value="Genomic_DNA"/>
</dbReference>
<dbReference type="InterPro" id="IPR016071">
    <property type="entry name" value="Staphylococal_nuclease_OB-fold"/>
</dbReference>